<dbReference type="EMBL" id="UYJE01004022">
    <property type="protein sequence ID" value="VDI24357.1"/>
    <property type="molecule type" value="Genomic_DNA"/>
</dbReference>
<dbReference type="OrthoDB" id="6104655at2759"/>
<dbReference type="Gene3D" id="2.130.10.10">
    <property type="entry name" value="YVTN repeat-like/Quinoprotein amine dehydrogenase"/>
    <property type="match status" value="1"/>
</dbReference>
<proteinExistence type="predicted"/>
<dbReference type="CDD" id="cd19757">
    <property type="entry name" value="Bbox1"/>
    <property type="match status" value="1"/>
</dbReference>
<dbReference type="InterPro" id="IPR011042">
    <property type="entry name" value="6-blade_b-propeller_TolB-like"/>
</dbReference>
<dbReference type="SUPFAM" id="SSF57845">
    <property type="entry name" value="B-box zinc-binding domain"/>
    <property type="match status" value="1"/>
</dbReference>
<dbReference type="GO" id="GO:0005654">
    <property type="term" value="C:nucleoplasm"/>
    <property type="evidence" value="ECO:0007669"/>
    <property type="project" value="TreeGrafter"/>
</dbReference>
<keyword evidence="1" id="KW-0862">Zinc</keyword>
<comment type="caution">
    <text evidence="3">The sequence shown here is derived from an EMBL/GenBank/DDBJ whole genome shotgun (WGS) entry which is preliminary data.</text>
</comment>
<dbReference type="PANTHER" id="PTHR25462">
    <property type="entry name" value="BONUS, ISOFORM C-RELATED"/>
    <property type="match status" value="1"/>
</dbReference>
<gene>
    <name evidence="3" type="ORF">MGAL_10B038055</name>
</gene>
<dbReference type="CDD" id="cd19756">
    <property type="entry name" value="Bbox2"/>
    <property type="match status" value="1"/>
</dbReference>
<dbReference type="GO" id="GO:0061630">
    <property type="term" value="F:ubiquitin protein ligase activity"/>
    <property type="evidence" value="ECO:0007669"/>
    <property type="project" value="TreeGrafter"/>
</dbReference>
<dbReference type="AlphaFoldDB" id="A0A8B6DUN0"/>
<keyword evidence="1" id="KW-0479">Metal-binding</keyword>
<dbReference type="SUPFAM" id="SSF63829">
    <property type="entry name" value="Calcium-dependent phosphotriesterase"/>
    <property type="match status" value="1"/>
</dbReference>
<dbReference type="InterPro" id="IPR047153">
    <property type="entry name" value="TRIM45/56/19-like"/>
</dbReference>
<reference evidence="3" key="1">
    <citation type="submission" date="2018-11" db="EMBL/GenBank/DDBJ databases">
        <authorList>
            <person name="Alioto T."/>
            <person name="Alioto T."/>
        </authorList>
    </citation>
    <scope>NUCLEOTIDE SEQUENCE</scope>
</reference>
<evidence type="ECO:0000313" key="3">
    <source>
        <dbReference type="EMBL" id="VDI24357.1"/>
    </source>
</evidence>
<accession>A0A8B6DUN0</accession>
<organism evidence="3 4">
    <name type="scientific">Mytilus galloprovincialis</name>
    <name type="common">Mediterranean mussel</name>
    <dbReference type="NCBI Taxonomy" id="29158"/>
    <lineage>
        <taxon>Eukaryota</taxon>
        <taxon>Metazoa</taxon>
        <taxon>Spiralia</taxon>
        <taxon>Lophotrochozoa</taxon>
        <taxon>Mollusca</taxon>
        <taxon>Bivalvia</taxon>
        <taxon>Autobranchia</taxon>
        <taxon>Pteriomorphia</taxon>
        <taxon>Mytilida</taxon>
        <taxon>Mytiloidea</taxon>
        <taxon>Mytilidae</taxon>
        <taxon>Mytilinae</taxon>
        <taxon>Mytilus</taxon>
    </lineage>
</organism>
<keyword evidence="1" id="KW-0863">Zinc-finger</keyword>
<feature type="domain" description="B box-type" evidence="2">
    <location>
        <begin position="2"/>
        <end position="52"/>
    </location>
</feature>
<evidence type="ECO:0000313" key="4">
    <source>
        <dbReference type="Proteomes" id="UP000596742"/>
    </source>
</evidence>
<name>A0A8B6DUN0_MYTGA</name>
<dbReference type="PROSITE" id="PS50119">
    <property type="entry name" value="ZF_BBOX"/>
    <property type="match status" value="2"/>
</dbReference>
<dbReference type="InterPro" id="IPR015943">
    <property type="entry name" value="WD40/YVTN_repeat-like_dom_sf"/>
</dbReference>
<dbReference type="InterPro" id="IPR000315">
    <property type="entry name" value="Znf_B-box"/>
</dbReference>
<evidence type="ECO:0000259" key="2">
    <source>
        <dbReference type="PROSITE" id="PS50119"/>
    </source>
</evidence>
<dbReference type="Gene3D" id="2.120.10.30">
    <property type="entry name" value="TolB, C-terminal domain"/>
    <property type="match status" value="1"/>
</dbReference>
<dbReference type="Proteomes" id="UP000596742">
    <property type="component" value="Unassembled WGS sequence"/>
</dbReference>
<evidence type="ECO:0000256" key="1">
    <source>
        <dbReference type="PROSITE-ProRule" id="PRU00024"/>
    </source>
</evidence>
<dbReference type="PANTHER" id="PTHR25462:SF305">
    <property type="entry name" value="RING-TYPE DOMAIN-CONTAINING PROTEIN"/>
    <property type="match status" value="1"/>
</dbReference>
<sequence>MDSNSYCDTCSGEGKSLVAIRFCSDCEELFCKDCVEYHKKFKATKSHHLMDLTSICQPNIPKTKKICEVHPDIPLDFYCIQHDVVCCRACIPSIHQSCKDVLPLKVALNHIELSSLYEDMLKEWQHIGNTLDHLKRDRNNNVDDLEKAESDILAQMSKWKDNLVELIITLEDKLKADLSNAKKKSLDQLRTDTSQLSELYGVSLVKQQELKFLKEHGSNNQLYLTLHEHKKAVQSVNKQIQQMTISYKKITLKLVKAGDIDIKSIGSIVETKEAFEVQHNQGKLQHAQVQPGRLTLPTYKKEIQDKLNVGHHLAITDVAVSTDSKVFFCNFSYYVCKIYVYSIKDNLTHITTLSLPSPPYGISILTGTDKAVVTLPYASYVQCINTKRLKRDKTIKVGKDWYGIATSEDFFAVGKTDEIRILNQNGEIIKNIVLSDDVLSIVLSILYNQHDGSIIYRKYGQVRCIQLDGTVLYQFEVSGESGLAVDDHGNVYVSEDNKSEIHRLLPDGQSRAVVLTGKDGIAKPYSITFNNSFKQLFVTNLSGLVQVYSCK</sequence>
<keyword evidence="4" id="KW-1185">Reference proteome</keyword>
<protein>
    <recommendedName>
        <fullName evidence="2">B box-type domain-containing protein</fullName>
    </recommendedName>
</protein>
<dbReference type="Gene3D" id="3.30.160.60">
    <property type="entry name" value="Classic Zinc Finger"/>
    <property type="match status" value="1"/>
</dbReference>
<feature type="domain" description="B box-type" evidence="2">
    <location>
        <begin position="62"/>
        <end position="104"/>
    </location>
</feature>
<dbReference type="GO" id="GO:0008270">
    <property type="term" value="F:zinc ion binding"/>
    <property type="evidence" value="ECO:0007669"/>
    <property type="project" value="UniProtKB-KW"/>
</dbReference>